<dbReference type="KEGG" id="pna:Pnap_1825"/>
<dbReference type="eggNOG" id="COG3415">
    <property type="taxonomic scope" value="Bacteria"/>
</dbReference>
<dbReference type="HOGENOM" id="CLU_056788_2_2_4"/>
<keyword evidence="3" id="KW-1185">Reference proteome</keyword>
<reference evidence="3" key="2">
    <citation type="journal article" date="2009" name="Environ. Microbiol.">
        <title>The genome of Polaromonas naphthalenivorans strain CJ2, isolated from coal tar-contaminated sediment, reveals physiological and metabolic versatility and evolution through extensive horizontal gene transfer.</title>
        <authorList>
            <person name="Yagi J.M."/>
            <person name="Sims D."/>
            <person name="Brettin T."/>
            <person name="Bruce D."/>
            <person name="Madsen E.L."/>
        </authorList>
    </citation>
    <scope>NUCLEOTIDE SEQUENCE [LARGE SCALE GENOMIC DNA]</scope>
    <source>
        <strain evidence="3">CJ2</strain>
    </source>
</reference>
<evidence type="ECO:0000313" key="2">
    <source>
        <dbReference type="EMBL" id="ABM37393.1"/>
    </source>
</evidence>
<evidence type="ECO:0000313" key="1">
    <source>
        <dbReference type="EMBL" id="ABM37135.1"/>
    </source>
</evidence>
<sequence>MSWRKGQAYGQDLRDRVLAAPGVLREVAERFGVSQSYVCRARARRKRLGQTSPGAQHNHMPLRLAALEPALREQVAAAPTQTLRELCQWVRAEHGIEVGTTTMCKTLGRFGLTLKKNHPARRRAGKARCGPGAYELEG</sequence>
<dbReference type="Proteomes" id="UP000000644">
    <property type="component" value="Chromosome"/>
</dbReference>
<dbReference type="EMBL" id="CP000529">
    <property type="protein sequence ID" value="ABM37393.1"/>
    <property type="molecule type" value="Genomic_DNA"/>
</dbReference>
<evidence type="ECO:0000313" key="3">
    <source>
        <dbReference type="Proteomes" id="UP000000644"/>
    </source>
</evidence>
<reference evidence="1" key="1">
    <citation type="submission" date="2006-12" db="EMBL/GenBank/DDBJ databases">
        <title>Complete sequence of Chromosome1 of Polaromonas naphthalenivorans CJ2.</title>
        <authorList>
            <consortium name="US DOE Joint Genome Institute"/>
            <person name="Copeland A."/>
            <person name="Lucas S."/>
            <person name="Lapidus A."/>
            <person name="Barry K."/>
            <person name="Detter J.C."/>
            <person name="Glavina del Rio T."/>
            <person name="Hammon N."/>
            <person name="Israni S."/>
            <person name="Dalin E."/>
            <person name="Tice H."/>
            <person name="Pitluck S."/>
            <person name="Sims D.R."/>
            <person name="Brettin T."/>
            <person name="Bruce D."/>
            <person name="Han C."/>
            <person name="Tapia R."/>
            <person name="Brainard J."/>
            <person name="Schmutz J."/>
            <person name="Larimer F."/>
            <person name="Land M."/>
            <person name="Hauser L."/>
            <person name="Kyrpides N."/>
            <person name="Kim E."/>
            <person name="Madsen E.L."/>
            <person name="Richardson P."/>
        </authorList>
    </citation>
    <scope>NUCLEOTIDE SEQUENCE</scope>
    <source>
        <strain evidence="1">CJ2</strain>
    </source>
</reference>
<name>A1VNA7_POLNA</name>
<dbReference type="AlphaFoldDB" id="A1VNA7"/>
<dbReference type="InterPro" id="IPR009057">
    <property type="entry name" value="Homeodomain-like_sf"/>
</dbReference>
<dbReference type="KEGG" id="pna:Pnap_2084"/>
<accession>A1VNA7</accession>
<proteinExistence type="predicted"/>
<dbReference type="EMBL" id="CP000529">
    <property type="protein sequence ID" value="ABM37135.1"/>
    <property type="molecule type" value="Genomic_DNA"/>
</dbReference>
<protein>
    <recommendedName>
        <fullName evidence="4">Transposase</fullName>
    </recommendedName>
</protein>
<evidence type="ECO:0008006" key="4">
    <source>
        <dbReference type="Google" id="ProtNLM"/>
    </source>
</evidence>
<dbReference type="SUPFAM" id="SSF46689">
    <property type="entry name" value="Homeodomain-like"/>
    <property type="match status" value="1"/>
</dbReference>
<dbReference type="RefSeq" id="WP_011801216.1">
    <property type="nucleotide sequence ID" value="NC_008781.1"/>
</dbReference>
<organism evidence="1 3">
    <name type="scientific">Polaromonas naphthalenivorans (strain CJ2)</name>
    <dbReference type="NCBI Taxonomy" id="365044"/>
    <lineage>
        <taxon>Bacteria</taxon>
        <taxon>Pseudomonadati</taxon>
        <taxon>Pseudomonadota</taxon>
        <taxon>Betaproteobacteria</taxon>
        <taxon>Burkholderiales</taxon>
        <taxon>Comamonadaceae</taxon>
        <taxon>Polaromonas</taxon>
    </lineage>
</organism>
<gene>
    <name evidence="1" type="ordered locus">Pnap_1825</name>
    <name evidence="2" type="ordered locus">Pnap_2084</name>
</gene>